<dbReference type="STRING" id="1789224.BFG52_05395"/>
<name>A0A1B2LY04_9GAMM</name>
<dbReference type="OrthoDB" id="6699450at2"/>
<evidence type="ECO:0000313" key="1">
    <source>
        <dbReference type="EMBL" id="AOA57842.1"/>
    </source>
</evidence>
<protein>
    <submittedName>
        <fullName evidence="1">PilZ domain-containing protein</fullName>
    </submittedName>
</protein>
<keyword evidence="2" id="KW-1185">Reference proteome</keyword>
<dbReference type="RefSeq" id="WP_067553385.1">
    <property type="nucleotide sequence ID" value="NZ_CP016895.1"/>
</dbReference>
<evidence type="ECO:0000313" key="2">
    <source>
        <dbReference type="Proteomes" id="UP000093391"/>
    </source>
</evidence>
<organism evidence="1 2">
    <name type="scientific">Acinetobacter larvae</name>
    <dbReference type="NCBI Taxonomy" id="1789224"/>
    <lineage>
        <taxon>Bacteria</taxon>
        <taxon>Pseudomonadati</taxon>
        <taxon>Pseudomonadota</taxon>
        <taxon>Gammaproteobacteria</taxon>
        <taxon>Moraxellales</taxon>
        <taxon>Moraxellaceae</taxon>
        <taxon>Acinetobacter</taxon>
    </lineage>
</organism>
<reference evidence="1 2" key="1">
    <citation type="submission" date="2016-08" db="EMBL/GenBank/DDBJ databases">
        <authorList>
            <person name="Seilhamer J.J."/>
        </authorList>
    </citation>
    <scope>NUCLEOTIDE SEQUENCE [LARGE SCALE GENOMIC DNA]</scope>
    <source>
        <strain evidence="1 2">BRTC-1</strain>
    </source>
</reference>
<dbReference type="Gene3D" id="2.40.10.220">
    <property type="entry name" value="predicted glycosyltransferase like domains"/>
    <property type="match status" value="1"/>
</dbReference>
<sequence length="203" mass="23227">MNISQHQSSTLERRMMSRIDAALRINYQIISDEAALRDPYDPNFILPRYFLLLAELDQFDHALKYELQQLNEKDQHIAQILNLFNQKLNLITGALYDSTVQSLLPSPQQVNFSESGFSFYHDQALKTGCHLHVTLSHPDHAFHIAATAQIAYAESTEQGPYRIGAYFVSLHPNDRVKLAACIRQHQQEQASDYNNDATFHPSI</sequence>
<dbReference type="EMBL" id="CP016895">
    <property type="protein sequence ID" value="AOA57842.1"/>
    <property type="molecule type" value="Genomic_DNA"/>
</dbReference>
<gene>
    <name evidence="1" type="ORF">BFG52_05395</name>
</gene>
<proteinExistence type="predicted"/>
<dbReference type="KEGG" id="ala:BFG52_05395"/>
<dbReference type="AlphaFoldDB" id="A0A1B2LY04"/>
<dbReference type="Proteomes" id="UP000093391">
    <property type="component" value="Chromosome"/>
</dbReference>
<accession>A0A1B2LY04</accession>